<name>A0A3N4KMW7_9PEZI</name>
<feature type="compositionally biased region" description="Basic residues" evidence="1">
    <location>
        <begin position="234"/>
        <end position="249"/>
    </location>
</feature>
<dbReference type="Proteomes" id="UP000277580">
    <property type="component" value="Unassembled WGS sequence"/>
</dbReference>
<keyword evidence="4" id="KW-1185">Reference proteome</keyword>
<keyword evidence="2" id="KW-0472">Membrane</keyword>
<feature type="transmembrane region" description="Helical" evidence="2">
    <location>
        <begin position="157"/>
        <end position="177"/>
    </location>
</feature>
<evidence type="ECO:0000313" key="4">
    <source>
        <dbReference type="Proteomes" id="UP000277580"/>
    </source>
</evidence>
<dbReference type="InParanoid" id="A0A3N4KMW7"/>
<evidence type="ECO:0000313" key="3">
    <source>
        <dbReference type="EMBL" id="RPB10672.1"/>
    </source>
</evidence>
<evidence type="ECO:0000256" key="1">
    <source>
        <dbReference type="SAM" id="MobiDB-lite"/>
    </source>
</evidence>
<dbReference type="EMBL" id="ML119141">
    <property type="protein sequence ID" value="RPB10672.1"/>
    <property type="molecule type" value="Genomic_DNA"/>
</dbReference>
<keyword evidence="2" id="KW-0812">Transmembrane</keyword>
<feature type="transmembrane region" description="Helical" evidence="2">
    <location>
        <begin position="107"/>
        <end position="125"/>
    </location>
</feature>
<protein>
    <submittedName>
        <fullName evidence="3">Uncharacterized protein</fullName>
    </submittedName>
</protein>
<keyword evidence="2" id="KW-1133">Transmembrane helix</keyword>
<feature type="region of interest" description="Disordered" evidence="1">
    <location>
        <begin position="225"/>
        <end position="249"/>
    </location>
</feature>
<gene>
    <name evidence="3" type="ORF">P167DRAFT_244821</name>
</gene>
<accession>A0A3N4KMW7</accession>
<dbReference type="AlphaFoldDB" id="A0A3N4KMW7"/>
<reference evidence="3 4" key="1">
    <citation type="journal article" date="2018" name="Nat. Ecol. Evol.">
        <title>Pezizomycetes genomes reveal the molecular basis of ectomycorrhizal truffle lifestyle.</title>
        <authorList>
            <person name="Murat C."/>
            <person name="Payen T."/>
            <person name="Noel B."/>
            <person name="Kuo A."/>
            <person name="Morin E."/>
            <person name="Chen J."/>
            <person name="Kohler A."/>
            <person name="Krizsan K."/>
            <person name="Balestrini R."/>
            <person name="Da Silva C."/>
            <person name="Montanini B."/>
            <person name="Hainaut M."/>
            <person name="Levati E."/>
            <person name="Barry K.W."/>
            <person name="Belfiori B."/>
            <person name="Cichocki N."/>
            <person name="Clum A."/>
            <person name="Dockter R.B."/>
            <person name="Fauchery L."/>
            <person name="Guy J."/>
            <person name="Iotti M."/>
            <person name="Le Tacon F."/>
            <person name="Lindquist E.A."/>
            <person name="Lipzen A."/>
            <person name="Malagnac F."/>
            <person name="Mello A."/>
            <person name="Molinier V."/>
            <person name="Miyauchi S."/>
            <person name="Poulain J."/>
            <person name="Riccioni C."/>
            <person name="Rubini A."/>
            <person name="Sitrit Y."/>
            <person name="Splivallo R."/>
            <person name="Traeger S."/>
            <person name="Wang M."/>
            <person name="Zifcakova L."/>
            <person name="Wipf D."/>
            <person name="Zambonelli A."/>
            <person name="Paolocci F."/>
            <person name="Nowrousian M."/>
            <person name="Ottonello S."/>
            <person name="Baldrian P."/>
            <person name="Spatafora J.W."/>
            <person name="Henrissat B."/>
            <person name="Nagy L.G."/>
            <person name="Aury J.M."/>
            <person name="Wincker P."/>
            <person name="Grigoriev I.V."/>
            <person name="Bonfante P."/>
            <person name="Martin F.M."/>
        </authorList>
    </citation>
    <scope>NUCLEOTIDE SEQUENCE [LARGE SCALE GENOMIC DNA]</scope>
    <source>
        <strain evidence="3 4">CCBAS932</strain>
    </source>
</reference>
<evidence type="ECO:0000256" key="2">
    <source>
        <dbReference type="SAM" id="Phobius"/>
    </source>
</evidence>
<organism evidence="3 4">
    <name type="scientific">Morchella conica CCBAS932</name>
    <dbReference type="NCBI Taxonomy" id="1392247"/>
    <lineage>
        <taxon>Eukaryota</taxon>
        <taxon>Fungi</taxon>
        <taxon>Dikarya</taxon>
        <taxon>Ascomycota</taxon>
        <taxon>Pezizomycotina</taxon>
        <taxon>Pezizomycetes</taxon>
        <taxon>Pezizales</taxon>
        <taxon>Morchellaceae</taxon>
        <taxon>Morchella</taxon>
    </lineage>
</organism>
<sequence length="249" mass="28517">MRWAHAYIITVARILYQLTMPVKLLVDIFYYYKHVSGGCPSHGHRLPPPPPLSVSKRYQYQPTHLQSLVTTRNIVIPPPQFSRCHPPKLIAGPSAHNRLVPSSRKTSIHWVRFLSIAISISYYHVHNWIQSFMLVRVVIMIGFSGLPTNSLMISLPIFRFFGIAVSNSNLLPAVIIIRTNRRSISTSPHSYFRQRWLQGGFLGDISLPHTVGRHPAVKVQIPRARPNTNTEQKNKKKTICVKHHQPKFE</sequence>
<proteinExistence type="predicted"/>